<dbReference type="Proteomes" id="UP000185781">
    <property type="component" value="Unassembled WGS sequence"/>
</dbReference>
<organism evidence="2 3">
    <name type="scientific">Chryseobacterium gambrini</name>
    <dbReference type="NCBI Taxonomy" id="373672"/>
    <lineage>
        <taxon>Bacteria</taxon>
        <taxon>Pseudomonadati</taxon>
        <taxon>Bacteroidota</taxon>
        <taxon>Flavobacteriia</taxon>
        <taxon>Flavobacteriales</taxon>
        <taxon>Weeksellaceae</taxon>
        <taxon>Chryseobacterium group</taxon>
        <taxon>Chryseobacterium</taxon>
    </lineage>
</organism>
<keyword evidence="1" id="KW-0812">Transmembrane</keyword>
<gene>
    <name evidence="2" type="ORF">SAMN05421785_102164</name>
</gene>
<dbReference type="PROSITE" id="PS51257">
    <property type="entry name" value="PROKAR_LIPOPROTEIN"/>
    <property type="match status" value="1"/>
</dbReference>
<protein>
    <recommendedName>
        <fullName evidence="4">Lipoprotein</fullName>
    </recommendedName>
</protein>
<evidence type="ECO:0000313" key="2">
    <source>
        <dbReference type="EMBL" id="SIS71922.1"/>
    </source>
</evidence>
<dbReference type="OrthoDB" id="9899108at2"/>
<accession>A0A1N7LDJ1</accession>
<feature type="transmembrane region" description="Helical" evidence="1">
    <location>
        <begin position="144"/>
        <end position="161"/>
    </location>
</feature>
<dbReference type="STRING" id="373672.SAMN05421785_102164"/>
<reference evidence="2 3" key="1">
    <citation type="submission" date="2017-01" db="EMBL/GenBank/DDBJ databases">
        <authorList>
            <person name="Mah S.A."/>
            <person name="Swanson W.J."/>
            <person name="Moy G.W."/>
            <person name="Vacquier V.D."/>
        </authorList>
    </citation>
    <scope>NUCLEOTIDE SEQUENCE [LARGE SCALE GENOMIC DNA]</scope>
    <source>
        <strain evidence="2 3">DSM 18014</strain>
    </source>
</reference>
<sequence>MKKIILLTISFLTFSCASVEKNKIDELQKITTQSKQKGKDLTESRSGSEVNSEVISKNENVNFSIVPEPGKFAEFSFNYGGKLITGSTTGAINFSNHKTETKTKTITKTYTIEKRFRYWLNITKTQIIYRIKTKTKIITVDYPWYFWAILIPFIIIAWEILKRYLPINLLKFLKPKTDD</sequence>
<dbReference type="RefSeq" id="WP_027380855.1">
    <property type="nucleotide sequence ID" value="NZ_FTOV01000002.1"/>
</dbReference>
<proteinExistence type="predicted"/>
<dbReference type="AlphaFoldDB" id="A0A1N7LDJ1"/>
<keyword evidence="1" id="KW-0472">Membrane</keyword>
<evidence type="ECO:0008006" key="4">
    <source>
        <dbReference type="Google" id="ProtNLM"/>
    </source>
</evidence>
<name>A0A1N7LDJ1_9FLAO</name>
<evidence type="ECO:0000313" key="3">
    <source>
        <dbReference type="Proteomes" id="UP000185781"/>
    </source>
</evidence>
<keyword evidence="1" id="KW-1133">Transmembrane helix</keyword>
<evidence type="ECO:0000256" key="1">
    <source>
        <dbReference type="SAM" id="Phobius"/>
    </source>
</evidence>
<dbReference type="EMBL" id="FTOV01000002">
    <property type="protein sequence ID" value="SIS71922.1"/>
    <property type="molecule type" value="Genomic_DNA"/>
</dbReference>